<sequence length="287" mass="31558">MNVLKACTGLLLMLCINSGSGQIKGPRMTLADHCGQIVTVNNSIHLFNEPEGGSSDNSTQTCRVTFKAKNPDERLLIHWVIPFQVGLKKRYGPSSFAFGLSTWMVRRLDENGLDVIDNSTGNSLTEGRWFGLKMLVKEYVSVFERELSVQEVYPEDRGTSLPKAEQGLRDWTSTGQALIFDYVGINTIDQIQAVLTAFKDPSMCAKNDTSKFICNGTAVCISSDLVCNGENNCGGEDNKSDELKCKAPASSAGFHVQYLPLVAWACLFALIVQYYIQAPTGDDFVNK</sequence>
<keyword evidence="5" id="KW-1185">Reference proteome</keyword>
<organism evidence="5 6">
    <name type="scientific">Lingula anatina</name>
    <name type="common">Brachiopod</name>
    <name type="synonym">Lingula unguis</name>
    <dbReference type="NCBI Taxonomy" id="7574"/>
    <lineage>
        <taxon>Eukaryota</taxon>
        <taxon>Metazoa</taxon>
        <taxon>Spiralia</taxon>
        <taxon>Lophotrochozoa</taxon>
        <taxon>Brachiopoda</taxon>
        <taxon>Linguliformea</taxon>
        <taxon>Lingulata</taxon>
        <taxon>Lingulida</taxon>
        <taxon>Linguloidea</taxon>
        <taxon>Lingulidae</taxon>
        <taxon>Lingula</taxon>
    </lineage>
</organism>
<dbReference type="InterPro" id="IPR042333">
    <property type="entry name" value="LRAD2/Mig-13-like"/>
</dbReference>
<feature type="signal peptide" evidence="4">
    <location>
        <begin position="1"/>
        <end position="21"/>
    </location>
</feature>
<evidence type="ECO:0000256" key="2">
    <source>
        <dbReference type="PROSITE-ProRule" id="PRU00124"/>
    </source>
</evidence>
<feature type="chain" id="PRO_5010284497" evidence="4">
    <location>
        <begin position="22"/>
        <end position="287"/>
    </location>
</feature>
<dbReference type="PROSITE" id="PS50068">
    <property type="entry name" value="LDLRA_2"/>
    <property type="match status" value="1"/>
</dbReference>
<name>A0A1S3JQL0_LINAN</name>
<protein>
    <submittedName>
        <fullName evidence="6">Uncharacterized protein LOC106175278</fullName>
    </submittedName>
</protein>
<dbReference type="SUPFAM" id="SSF57424">
    <property type="entry name" value="LDL receptor-like module"/>
    <property type="match status" value="1"/>
</dbReference>
<dbReference type="Gene3D" id="4.10.400.10">
    <property type="entry name" value="Low-density Lipoprotein Receptor"/>
    <property type="match status" value="1"/>
</dbReference>
<keyword evidence="1" id="KW-1015">Disulfide bond</keyword>
<keyword evidence="3" id="KW-1133">Transmembrane helix</keyword>
<comment type="caution">
    <text evidence="2">Lacks conserved residue(s) required for the propagation of feature annotation.</text>
</comment>
<keyword evidence="3" id="KW-0812">Transmembrane</keyword>
<dbReference type="PANTHER" id="PTHR24652:SF67">
    <property type="entry name" value="LOW-DENSITY LIPOPROTEIN RECEPTOR CLASS A DOMAIN-CONTAINING PROTEIN 2"/>
    <property type="match status" value="1"/>
</dbReference>
<evidence type="ECO:0000256" key="1">
    <source>
        <dbReference type="ARBA" id="ARBA00023157"/>
    </source>
</evidence>
<dbReference type="PANTHER" id="PTHR24652">
    <property type="entry name" value="LOW-DENSITY LIPOPROTEIN RECEPTOR CLASS A DOMAIN-CONTAINING PROTEIN 2"/>
    <property type="match status" value="1"/>
</dbReference>
<evidence type="ECO:0000313" key="6">
    <source>
        <dbReference type="RefSeq" id="XP_013412645.1"/>
    </source>
</evidence>
<dbReference type="AlphaFoldDB" id="A0A1S3JQL0"/>
<dbReference type="InterPro" id="IPR036055">
    <property type="entry name" value="LDL_receptor-like_sf"/>
</dbReference>
<dbReference type="CDD" id="cd00112">
    <property type="entry name" value="LDLa"/>
    <property type="match status" value="1"/>
</dbReference>
<dbReference type="KEGG" id="lak:106175278"/>
<evidence type="ECO:0000313" key="5">
    <source>
        <dbReference type="Proteomes" id="UP000085678"/>
    </source>
</evidence>
<evidence type="ECO:0000256" key="3">
    <source>
        <dbReference type="SAM" id="Phobius"/>
    </source>
</evidence>
<dbReference type="InterPro" id="IPR002172">
    <property type="entry name" value="LDrepeatLR_classA_rpt"/>
</dbReference>
<dbReference type="SMART" id="SM00192">
    <property type="entry name" value="LDLa"/>
    <property type="match status" value="1"/>
</dbReference>
<gene>
    <name evidence="6" type="primary">LOC106175278</name>
</gene>
<keyword evidence="4" id="KW-0732">Signal</keyword>
<proteinExistence type="predicted"/>
<dbReference type="InParanoid" id="A0A1S3JQL0"/>
<keyword evidence="3" id="KW-0472">Membrane</keyword>
<feature type="transmembrane region" description="Helical" evidence="3">
    <location>
        <begin position="258"/>
        <end position="276"/>
    </location>
</feature>
<reference evidence="6" key="1">
    <citation type="submission" date="2025-08" db="UniProtKB">
        <authorList>
            <consortium name="RefSeq"/>
        </authorList>
    </citation>
    <scope>IDENTIFICATION</scope>
    <source>
        <tissue evidence="6">Gonads</tissue>
    </source>
</reference>
<evidence type="ECO:0000256" key="4">
    <source>
        <dbReference type="SAM" id="SignalP"/>
    </source>
</evidence>
<accession>A0A1S3JQL0</accession>
<dbReference type="RefSeq" id="XP_013412645.1">
    <property type="nucleotide sequence ID" value="XM_013557191.1"/>
</dbReference>
<dbReference type="Proteomes" id="UP000085678">
    <property type="component" value="Unplaced"/>
</dbReference>
<dbReference type="GeneID" id="106175278"/>